<feature type="compositionally biased region" description="Acidic residues" evidence="1">
    <location>
        <begin position="34"/>
        <end position="46"/>
    </location>
</feature>
<name>A0AA47M7M3_MERPO</name>
<evidence type="ECO:0000313" key="2">
    <source>
        <dbReference type="EMBL" id="KAK0135069.1"/>
    </source>
</evidence>
<evidence type="ECO:0000256" key="1">
    <source>
        <dbReference type="SAM" id="MobiDB-lite"/>
    </source>
</evidence>
<dbReference type="AlphaFoldDB" id="A0AA47M7M3"/>
<reference evidence="2" key="1">
    <citation type="journal article" date="2023" name="Front. Mar. Sci.">
        <title>A new Merluccius polli reference genome to investigate the effects of global change in West African waters.</title>
        <authorList>
            <person name="Mateo J.L."/>
            <person name="Blanco-Fernandez C."/>
            <person name="Garcia-Vazquez E."/>
            <person name="Machado-Schiaffino G."/>
        </authorList>
    </citation>
    <scope>NUCLEOTIDE SEQUENCE</scope>
    <source>
        <strain evidence="2">C29</strain>
        <tissue evidence="2">Fin</tissue>
    </source>
</reference>
<sequence length="110" mass="12230">MESNSDPASDVDVVINLESGRCVESALLDRRDEDDGYEDDNDDDGETSTGSTMSDTSPPLSSSPLLPSPASLSYYVWDRKDRRTHSLKNFAGLTLFSKRHGYKVMYGLKF</sequence>
<keyword evidence="3" id="KW-1185">Reference proteome</keyword>
<feature type="region of interest" description="Disordered" evidence="1">
    <location>
        <begin position="26"/>
        <end position="69"/>
    </location>
</feature>
<protein>
    <submittedName>
        <fullName evidence="2">Uncharacterized protein</fullName>
    </submittedName>
</protein>
<accession>A0AA47M7M3</accession>
<feature type="compositionally biased region" description="Low complexity" evidence="1">
    <location>
        <begin position="47"/>
        <end position="69"/>
    </location>
</feature>
<evidence type="ECO:0000313" key="3">
    <source>
        <dbReference type="Proteomes" id="UP001174136"/>
    </source>
</evidence>
<dbReference type="Proteomes" id="UP001174136">
    <property type="component" value="Unassembled WGS sequence"/>
</dbReference>
<proteinExistence type="predicted"/>
<dbReference type="EMBL" id="JAOPHQ010005484">
    <property type="protein sequence ID" value="KAK0135069.1"/>
    <property type="molecule type" value="Genomic_DNA"/>
</dbReference>
<gene>
    <name evidence="2" type="ORF">N1851_029113</name>
</gene>
<organism evidence="2 3">
    <name type="scientific">Merluccius polli</name>
    <name type="common">Benguela hake</name>
    <name type="synonym">Merluccius cadenati</name>
    <dbReference type="NCBI Taxonomy" id="89951"/>
    <lineage>
        <taxon>Eukaryota</taxon>
        <taxon>Metazoa</taxon>
        <taxon>Chordata</taxon>
        <taxon>Craniata</taxon>
        <taxon>Vertebrata</taxon>
        <taxon>Euteleostomi</taxon>
        <taxon>Actinopterygii</taxon>
        <taxon>Neopterygii</taxon>
        <taxon>Teleostei</taxon>
        <taxon>Neoteleostei</taxon>
        <taxon>Acanthomorphata</taxon>
        <taxon>Zeiogadaria</taxon>
        <taxon>Gadariae</taxon>
        <taxon>Gadiformes</taxon>
        <taxon>Gadoidei</taxon>
        <taxon>Merlucciidae</taxon>
        <taxon>Merluccius</taxon>
    </lineage>
</organism>
<comment type="caution">
    <text evidence="2">The sequence shown here is derived from an EMBL/GenBank/DDBJ whole genome shotgun (WGS) entry which is preliminary data.</text>
</comment>